<evidence type="ECO:0000313" key="1">
    <source>
        <dbReference type="EMBL" id="JAD90852.1"/>
    </source>
</evidence>
<proteinExistence type="predicted"/>
<sequence length="40" mass="4637">MCCWHNVLIRSMSSGLQNLALATVAWMPKLDRRDRAIKHL</sequence>
<dbReference type="EMBL" id="GBRH01207043">
    <property type="protein sequence ID" value="JAD90852.1"/>
    <property type="molecule type" value="Transcribed_RNA"/>
</dbReference>
<reference evidence="1" key="1">
    <citation type="submission" date="2014-09" db="EMBL/GenBank/DDBJ databases">
        <authorList>
            <person name="Magalhaes I.L.F."/>
            <person name="Oliveira U."/>
            <person name="Santos F.R."/>
            <person name="Vidigal T.H.D.A."/>
            <person name="Brescovit A.D."/>
            <person name="Santos A.J."/>
        </authorList>
    </citation>
    <scope>NUCLEOTIDE SEQUENCE</scope>
    <source>
        <tissue evidence="1">Shoot tissue taken approximately 20 cm above the soil surface</tissue>
    </source>
</reference>
<organism evidence="1">
    <name type="scientific">Arundo donax</name>
    <name type="common">Giant reed</name>
    <name type="synonym">Donax arundinaceus</name>
    <dbReference type="NCBI Taxonomy" id="35708"/>
    <lineage>
        <taxon>Eukaryota</taxon>
        <taxon>Viridiplantae</taxon>
        <taxon>Streptophyta</taxon>
        <taxon>Embryophyta</taxon>
        <taxon>Tracheophyta</taxon>
        <taxon>Spermatophyta</taxon>
        <taxon>Magnoliopsida</taxon>
        <taxon>Liliopsida</taxon>
        <taxon>Poales</taxon>
        <taxon>Poaceae</taxon>
        <taxon>PACMAD clade</taxon>
        <taxon>Arundinoideae</taxon>
        <taxon>Arundineae</taxon>
        <taxon>Arundo</taxon>
    </lineage>
</organism>
<accession>A0A0A9E4D5</accession>
<name>A0A0A9E4D5_ARUDO</name>
<protein>
    <submittedName>
        <fullName evidence="1">Uncharacterized protein</fullName>
    </submittedName>
</protein>
<reference evidence="1" key="2">
    <citation type="journal article" date="2015" name="Data Brief">
        <title>Shoot transcriptome of the giant reed, Arundo donax.</title>
        <authorList>
            <person name="Barrero R.A."/>
            <person name="Guerrero F.D."/>
            <person name="Moolhuijzen P."/>
            <person name="Goolsby J.A."/>
            <person name="Tidwell J."/>
            <person name="Bellgard S.E."/>
            <person name="Bellgard M.I."/>
        </authorList>
    </citation>
    <scope>NUCLEOTIDE SEQUENCE</scope>
    <source>
        <tissue evidence="1">Shoot tissue taken approximately 20 cm above the soil surface</tissue>
    </source>
</reference>
<dbReference type="AlphaFoldDB" id="A0A0A9E4D5"/>